<dbReference type="AlphaFoldDB" id="A0A6J4UZF5"/>
<sequence>MLLAGHQSELPEPVDQRRQRRRRQLGSLADLTHRHRAARRDDHEDDQLRAAQAVVRRHVVRLPAEVRADPPDRAPELLQRFGAIRIQRHHVTPVCGHRRSSLLCSQTSALVRRVGRFCPADLPGAGPRERSWRSLPRPGGSRTRLRCLDRWAGRVTRPDHQGERWASSNMGSGYASPCAPGRSPGCRVPASTDLGATTGPGAVVSGTGARPGALRYRQR</sequence>
<organism evidence="2">
    <name type="scientific">uncultured Thermomicrobiales bacterium</name>
    <dbReference type="NCBI Taxonomy" id="1645740"/>
    <lineage>
        <taxon>Bacteria</taxon>
        <taxon>Pseudomonadati</taxon>
        <taxon>Thermomicrobiota</taxon>
        <taxon>Thermomicrobia</taxon>
        <taxon>Thermomicrobiales</taxon>
        <taxon>environmental samples</taxon>
    </lineage>
</organism>
<dbReference type="EMBL" id="CADCWK010000221">
    <property type="protein sequence ID" value="CAA9565129.1"/>
    <property type="molecule type" value="Genomic_DNA"/>
</dbReference>
<feature type="region of interest" description="Disordered" evidence="1">
    <location>
        <begin position="159"/>
        <end position="219"/>
    </location>
</feature>
<proteinExistence type="predicted"/>
<name>A0A6J4UZF5_9BACT</name>
<gene>
    <name evidence="2" type="ORF">AVDCRST_MAG33-2003</name>
</gene>
<reference evidence="2" key="1">
    <citation type="submission" date="2020-02" db="EMBL/GenBank/DDBJ databases">
        <authorList>
            <person name="Meier V. D."/>
        </authorList>
    </citation>
    <scope>NUCLEOTIDE SEQUENCE</scope>
    <source>
        <strain evidence="2">AVDCRST_MAG33</strain>
    </source>
</reference>
<protein>
    <submittedName>
        <fullName evidence="2">Uncharacterized protein</fullName>
    </submittedName>
</protein>
<evidence type="ECO:0000256" key="1">
    <source>
        <dbReference type="SAM" id="MobiDB-lite"/>
    </source>
</evidence>
<feature type="region of interest" description="Disordered" evidence="1">
    <location>
        <begin position="1"/>
        <end position="46"/>
    </location>
</feature>
<accession>A0A6J4UZF5</accession>
<evidence type="ECO:0000313" key="2">
    <source>
        <dbReference type="EMBL" id="CAA9565129.1"/>
    </source>
</evidence>
<feature type="region of interest" description="Disordered" evidence="1">
    <location>
        <begin position="122"/>
        <end position="142"/>
    </location>
</feature>